<proteinExistence type="predicted"/>
<gene>
    <name evidence="2" type="ORF">JOQ06_024051</name>
</gene>
<evidence type="ECO:0000313" key="2">
    <source>
        <dbReference type="EMBL" id="KAJ4946384.1"/>
    </source>
</evidence>
<comment type="caution">
    <text evidence="2">The sequence shown here is derived from an EMBL/GenBank/DDBJ whole genome shotgun (WGS) entry which is preliminary data.</text>
</comment>
<feature type="non-terminal residue" evidence="2">
    <location>
        <position position="123"/>
    </location>
</feature>
<sequence>GSVLTYFRLSLRRGRSRDEELLGSQFSPASGFPKAFSKDPRSSKPCQASSSQRREGDRVKNDIRISAIHHSEGSFPMERERDGKAEMGIRLLCILHMLDDSGPVRQKLSSSEVPLRAREKEMH</sequence>
<dbReference type="Proteomes" id="UP001219934">
    <property type="component" value="Unassembled WGS sequence"/>
</dbReference>
<keyword evidence="3" id="KW-1185">Reference proteome</keyword>
<feature type="non-terminal residue" evidence="2">
    <location>
        <position position="1"/>
    </location>
</feature>
<feature type="region of interest" description="Disordered" evidence="1">
    <location>
        <begin position="18"/>
        <end position="79"/>
    </location>
</feature>
<reference evidence="2" key="1">
    <citation type="submission" date="2022-11" db="EMBL/GenBank/DDBJ databases">
        <title>Chromosome-level genome of Pogonophryne albipinna.</title>
        <authorList>
            <person name="Jo E."/>
        </authorList>
    </citation>
    <scope>NUCLEOTIDE SEQUENCE</scope>
    <source>
        <strain evidence="2">SGF0006</strain>
        <tissue evidence="2">Muscle</tissue>
    </source>
</reference>
<protein>
    <submittedName>
        <fullName evidence="2">Uncharacterized protein</fullName>
    </submittedName>
</protein>
<feature type="compositionally biased region" description="Basic and acidic residues" evidence="1">
    <location>
        <begin position="52"/>
        <end position="79"/>
    </location>
</feature>
<evidence type="ECO:0000313" key="3">
    <source>
        <dbReference type="Proteomes" id="UP001219934"/>
    </source>
</evidence>
<organism evidence="2 3">
    <name type="scientific">Pogonophryne albipinna</name>
    <dbReference type="NCBI Taxonomy" id="1090488"/>
    <lineage>
        <taxon>Eukaryota</taxon>
        <taxon>Metazoa</taxon>
        <taxon>Chordata</taxon>
        <taxon>Craniata</taxon>
        <taxon>Vertebrata</taxon>
        <taxon>Euteleostomi</taxon>
        <taxon>Actinopterygii</taxon>
        <taxon>Neopterygii</taxon>
        <taxon>Teleostei</taxon>
        <taxon>Neoteleostei</taxon>
        <taxon>Acanthomorphata</taxon>
        <taxon>Eupercaria</taxon>
        <taxon>Perciformes</taxon>
        <taxon>Notothenioidei</taxon>
        <taxon>Pogonophryne</taxon>
    </lineage>
</organism>
<accession>A0AAD6FSD3</accession>
<feature type="region of interest" description="Disordered" evidence="1">
    <location>
        <begin position="104"/>
        <end position="123"/>
    </location>
</feature>
<evidence type="ECO:0000256" key="1">
    <source>
        <dbReference type="SAM" id="MobiDB-lite"/>
    </source>
</evidence>
<dbReference type="AlphaFoldDB" id="A0AAD6FSD3"/>
<name>A0AAD6FSD3_9TELE</name>
<dbReference type="EMBL" id="JAPTMU010000003">
    <property type="protein sequence ID" value="KAJ4946384.1"/>
    <property type="molecule type" value="Genomic_DNA"/>
</dbReference>